<proteinExistence type="predicted"/>
<organism evidence="1 2">
    <name type="scientific">Clostridium botulinum</name>
    <dbReference type="NCBI Taxonomy" id="1491"/>
    <lineage>
        <taxon>Bacteria</taxon>
        <taxon>Bacillati</taxon>
        <taxon>Bacillota</taxon>
        <taxon>Clostridia</taxon>
        <taxon>Eubacteriales</taxon>
        <taxon>Clostridiaceae</taxon>
        <taxon>Clostridium</taxon>
    </lineage>
</organism>
<comment type="caution">
    <text evidence="1">The sequence shown here is derived from an EMBL/GenBank/DDBJ whole genome shotgun (WGS) entry which is preliminary data.</text>
</comment>
<protein>
    <recommendedName>
        <fullName evidence="3">RNA-directed DNA polymerase</fullName>
    </recommendedName>
</protein>
<evidence type="ECO:0000313" key="2">
    <source>
        <dbReference type="Proteomes" id="UP000472355"/>
    </source>
</evidence>
<evidence type="ECO:0008006" key="3">
    <source>
        <dbReference type="Google" id="ProtNLM"/>
    </source>
</evidence>
<evidence type="ECO:0000313" key="1">
    <source>
        <dbReference type="EMBL" id="NFA43717.1"/>
    </source>
</evidence>
<dbReference type="Proteomes" id="UP000472355">
    <property type="component" value="Unassembled WGS sequence"/>
</dbReference>
<sequence length="518" mass="63107">MKLDNLYNFKNPIKHFLDVDSMILPNDIASFDITHFSWVAPFNFRVKKCDDKYRMLKIPNILNFARAYEQFKSFPDFQDIQGMDRECKRLSANIDTGDFEEGEYDRQLEGDFERLCVYDNMIKMDIKEFYGRIYTHNLEIDYNDEKYIYNMNLGATNGLIMGNYLSLYLAEKILTQISNDLKNRINELGIDCEFSYFSDDFYFFCNKSYNDNIVKIFDKVLEKYELERNDAKKEIWTYESFNNYNLVARYWKKIIVHCNIRFKEDRNDNRLCFINQIVYRMSKLQDDKLKKVFINNFFKTKYFRQLDLRKYQIRNYDYHQLCFILKFSPEALLYAIDKFSEMDGFEKRKMEKFLKIRYREVLQQPFNDEQLYYYYAIKILDFKDILKETSNFVLKSDNQVLISYYLKDKIFEEEDINLLKENYDEKYWFQNYHLILYLEELQLNLEESIEKYLMPKMATKDKQKNMYKSFYSENIRAKKSIVRDVVQVNSKIKTYLSLKIQESETKFEARSNSNVMMI</sequence>
<name>A0A6M0SS07_CLOBO</name>
<dbReference type="AlphaFoldDB" id="A0A6M0SS07"/>
<reference evidence="1 2" key="1">
    <citation type="submission" date="2019-02" db="EMBL/GenBank/DDBJ databases">
        <title>Genome sequencing of Clostridium botulinum clinical isolates.</title>
        <authorList>
            <person name="Brunt J."/>
            <person name="Van Vliet A.H.M."/>
            <person name="Stringer S.C."/>
            <person name="Grant K.A."/>
            <person name="Carter A.C."/>
            <person name="Peck M.W."/>
        </authorList>
    </citation>
    <scope>NUCLEOTIDE SEQUENCE [LARGE SCALE GENOMIC DNA]</scope>
    <source>
        <strain evidence="1 2">H113700579</strain>
    </source>
</reference>
<accession>A0A6M0SS07</accession>
<dbReference type="EMBL" id="SGKU01000047">
    <property type="protein sequence ID" value="NFA43717.1"/>
    <property type="molecule type" value="Genomic_DNA"/>
</dbReference>
<gene>
    <name evidence="1" type="ORF">EXM65_14395</name>
</gene>